<keyword evidence="11" id="KW-0732">Signal</keyword>
<evidence type="ECO:0000256" key="3">
    <source>
        <dbReference type="ARBA" id="ARBA00022473"/>
    </source>
</evidence>
<keyword evidence="8" id="KW-0325">Glycoprotein</keyword>
<keyword evidence="6 10" id="KW-0879">Wnt signaling pathway</keyword>
<comment type="similarity">
    <text evidence="2 10">Belongs to the Wnt family.</text>
</comment>
<protein>
    <recommendedName>
        <fullName evidence="10">Protein Wnt</fullName>
    </recommendedName>
</protein>
<dbReference type="PANTHER" id="PTHR12027:SF72">
    <property type="entry name" value="PROTEIN WNT-6"/>
    <property type="match status" value="1"/>
</dbReference>
<dbReference type="InterPro" id="IPR043158">
    <property type="entry name" value="Wnt_C"/>
</dbReference>
<dbReference type="Gene3D" id="3.30.2460.20">
    <property type="match status" value="1"/>
</dbReference>
<dbReference type="InterPro" id="IPR005817">
    <property type="entry name" value="Wnt"/>
</dbReference>
<dbReference type="STRING" id="46731.A0A3M6TY19"/>
<comment type="subcellular location">
    <subcellularLocation>
        <location evidence="1 10">Secreted</location>
        <location evidence="1 10">Extracellular space</location>
        <location evidence="1 10">Extracellular matrix</location>
    </subcellularLocation>
</comment>
<keyword evidence="5" id="KW-0272">Extracellular matrix</keyword>
<dbReference type="GO" id="GO:0060070">
    <property type="term" value="P:canonical Wnt signaling pathway"/>
    <property type="evidence" value="ECO:0007669"/>
    <property type="project" value="TreeGrafter"/>
</dbReference>
<organism evidence="12 13">
    <name type="scientific">Pocillopora damicornis</name>
    <name type="common">Cauliflower coral</name>
    <name type="synonym">Millepora damicornis</name>
    <dbReference type="NCBI Taxonomy" id="46731"/>
    <lineage>
        <taxon>Eukaryota</taxon>
        <taxon>Metazoa</taxon>
        <taxon>Cnidaria</taxon>
        <taxon>Anthozoa</taxon>
        <taxon>Hexacorallia</taxon>
        <taxon>Scleractinia</taxon>
        <taxon>Astrocoeniina</taxon>
        <taxon>Pocilloporidae</taxon>
        <taxon>Pocillopora</taxon>
    </lineage>
</organism>
<sequence length="377" mass="43089">MKLRLLSVFLFVIYSSKVIALWCTFNRQCRSLETSMQQDPNVVCKKTQSFFQRKEDFCKSKPELISTVLGGVKGSVEECQWQFRNRRWNCSTSKNFVKKILRYDYRETAFIYAITSAGVTFSVTRACRLGQLHQCGCRKVNPQQKQQVIANNVIQSFPRNEYPSTDNQVPSQAFPIGETGQFEWGGCSDNIHHGYAMSRQLMQEEKNRDGRSMIIEHNNEAGRLAVKRNMQTECKCHGLSGACSLQTCWKKMPLFRNVGDKLKARFDSAIKVIIGNSGDRLIKEGETIKPPTELDLVYTTESLNFCKADPYMGYHGTVGRRCNDTSMGVGGCQLLCCGRGARMRKLVVTENCQCRFLWCCTVKCKRCRREEDVFTCE</sequence>
<dbReference type="GO" id="GO:0030182">
    <property type="term" value="P:neuron differentiation"/>
    <property type="evidence" value="ECO:0007669"/>
    <property type="project" value="TreeGrafter"/>
</dbReference>
<evidence type="ECO:0000256" key="4">
    <source>
        <dbReference type="ARBA" id="ARBA00022525"/>
    </source>
</evidence>
<feature type="chain" id="PRO_5018053507" description="Protein Wnt" evidence="11">
    <location>
        <begin position="21"/>
        <end position="377"/>
    </location>
</feature>
<evidence type="ECO:0000256" key="10">
    <source>
        <dbReference type="RuleBase" id="RU003500"/>
    </source>
</evidence>
<evidence type="ECO:0000256" key="11">
    <source>
        <dbReference type="SAM" id="SignalP"/>
    </source>
</evidence>
<dbReference type="SMART" id="SM00097">
    <property type="entry name" value="WNT1"/>
    <property type="match status" value="1"/>
</dbReference>
<dbReference type="PRINTS" id="PR01349">
    <property type="entry name" value="WNTPROTEIN"/>
</dbReference>
<dbReference type="PROSITE" id="PS00246">
    <property type="entry name" value="WNT1"/>
    <property type="match status" value="1"/>
</dbReference>
<dbReference type="CDD" id="cd19338">
    <property type="entry name" value="Wnt_Wnt6"/>
    <property type="match status" value="1"/>
</dbReference>
<evidence type="ECO:0000256" key="2">
    <source>
        <dbReference type="ARBA" id="ARBA00005683"/>
    </source>
</evidence>
<dbReference type="OrthoDB" id="5945655at2759"/>
<evidence type="ECO:0000313" key="13">
    <source>
        <dbReference type="Proteomes" id="UP000275408"/>
    </source>
</evidence>
<dbReference type="EMBL" id="RCHS01002704">
    <property type="protein sequence ID" value="RMX46241.1"/>
    <property type="molecule type" value="Genomic_DNA"/>
</dbReference>
<evidence type="ECO:0000256" key="9">
    <source>
        <dbReference type="ARBA" id="ARBA00023288"/>
    </source>
</evidence>
<evidence type="ECO:0000256" key="1">
    <source>
        <dbReference type="ARBA" id="ARBA00004498"/>
    </source>
</evidence>
<dbReference type="GO" id="GO:0005615">
    <property type="term" value="C:extracellular space"/>
    <property type="evidence" value="ECO:0007669"/>
    <property type="project" value="TreeGrafter"/>
</dbReference>
<evidence type="ECO:0000256" key="7">
    <source>
        <dbReference type="ARBA" id="ARBA00023157"/>
    </source>
</evidence>
<dbReference type="Pfam" id="PF00110">
    <property type="entry name" value="wnt"/>
    <property type="match status" value="1"/>
</dbReference>
<evidence type="ECO:0000256" key="6">
    <source>
        <dbReference type="ARBA" id="ARBA00022687"/>
    </source>
</evidence>
<reference evidence="12 13" key="1">
    <citation type="journal article" date="2018" name="Sci. Rep.">
        <title>Comparative analysis of the Pocillopora damicornis genome highlights role of immune system in coral evolution.</title>
        <authorList>
            <person name="Cunning R."/>
            <person name="Bay R.A."/>
            <person name="Gillette P."/>
            <person name="Baker A.C."/>
            <person name="Traylor-Knowles N."/>
        </authorList>
    </citation>
    <scope>NUCLEOTIDE SEQUENCE [LARGE SCALE GENOMIC DNA]</scope>
    <source>
        <strain evidence="12">RSMAS</strain>
        <tissue evidence="12">Whole animal</tissue>
    </source>
</reference>
<comment type="caution">
    <text evidence="12">The sequence shown here is derived from an EMBL/GenBank/DDBJ whole genome shotgun (WGS) entry which is preliminary data.</text>
</comment>
<proteinExistence type="inferred from homology"/>
<dbReference type="GO" id="GO:0005125">
    <property type="term" value="F:cytokine activity"/>
    <property type="evidence" value="ECO:0007669"/>
    <property type="project" value="TreeGrafter"/>
</dbReference>
<evidence type="ECO:0000256" key="8">
    <source>
        <dbReference type="ARBA" id="ARBA00023180"/>
    </source>
</evidence>
<dbReference type="InterPro" id="IPR018161">
    <property type="entry name" value="Wnt_CS"/>
</dbReference>
<keyword evidence="3 10" id="KW-0217">Developmental protein</keyword>
<dbReference type="PANTHER" id="PTHR12027">
    <property type="entry name" value="WNT RELATED"/>
    <property type="match status" value="1"/>
</dbReference>
<accession>A0A3M6TY19</accession>
<name>A0A3M6TY19_POCDA</name>
<dbReference type="GO" id="GO:0005109">
    <property type="term" value="F:frizzled binding"/>
    <property type="evidence" value="ECO:0007669"/>
    <property type="project" value="TreeGrafter"/>
</dbReference>
<dbReference type="FunFam" id="3.30.2460.20:FF:000001">
    <property type="entry name" value="Wnt homolog"/>
    <property type="match status" value="1"/>
</dbReference>
<dbReference type="InterPro" id="IPR009143">
    <property type="entry name" value="Wnt6"/>
</dbReference>
<keyword evidence="4" id="KW-0964">Secreted</keyword>
<evidence type="ECO:0000256" key="5">
    <source>
        <dbReference type="ARBA" id="ARBA00022530"/>
    </source>
</evidence>
<keyword evidence="13" id="KW-1185">Reference proteome</keyword>
<keyword evidence="9" id="KW-0449">Lipoprotein</keyword>
<dbReference type="AlphaFoldDB" id="A0A3M6TY19"/>
<comment type="function">
    <text evidence="10">Ligand for members of the frizzled family of seven transmembrane receptors.</text>
</comment>
<dbReference type="Proteomes" id="UP000275408">
    <property type="component" value="Unassembled WGS sequence"/>
</dbReference>
<keyword evidence="7" id="KW-1015">Disulfide bond</keyword>
<dbReference type="GO" id="GO:0045165">
    <property type="term" value="P:cell fate commitment"/>
    <property type="evidence" value="ECO:0007669"/>
    <property type="project" value="TreeGrafter"/>
</dbReference>
<feature type="signal peptide" evidence="11">
    <location>
        <begin position="1"/>
        <end position="20"/>
    </location>
</feature>
<gene>
    <name evidence="12" type="ORF">pdam_00000637</name>
</gene>
<evidence type="ECO:0000313" key="12">
    <source>
        <dbReference type="EMBL" id="RMX46241.1"/>
    </source>
</evidence>